<evidence type="ECO:0000256" key="1">
    <source>
        <dbReference type="SAM" id="Coils"/>
    </source>
</evidence>
<dbReference type="OrthoDB" id="3124384at2759"/>
<proteinExistence type="predicted"/>
<reference evidence="3 4" key="1">
    <citation type="journal article" date="2019" name="Nat. Ecol. Evol.">
        <title>Megaphylogeny resolves global patterns of mushroom evolution.</title>
        <authorList>
            <person name="Varga T."/>
            <person name="Krizsan K."/>
            <person name="Foldi C."/>
            <person name="Dima B."/>
            <person name="Sanchez-Garcia M."/>
            <person name="Sanchez-Ramirez S."/>
            <person name="Szollosi G.J."/>
            <person name="Szarkandi J.G."/>
            <person name="Papp V."/>
            <person name="Albert L."/>
            <person name="Andreopoulos W."/>
            <person name="Angelini C."/>
            <person name="Antonin V."/>
            <person name="Barry K.W."/>
            <person name="Bougher N.L."/>
            <person name="Buchanan P."/>
            <person name="Buyck B."/>
            <person name="Bense V."/>
            <person name="Catcheside P."/>
            <person name="Chovatia M."/>
            <person name="Cooper J."/>
            <person name="Damon W."/>
            <person name="Desjardin D."/>
            <person name="Finy P."/>
            <person name="Geml J."/>
            <person name="Haridas S."/>
            <person name="Hughes K."/>
            <person name="Justo A."/>
            <person name="Karasinski D."/>
            <person name="Kautmanova I."/>
            <person name="Kiss B."/>
            <person name="Kocsube S."/>
            <person name="Kotiranta H."/>
            <person name="LaButti K.M."/>
            <person name="Lechner B.E."/>
            <person name="Liimatainen K."/>
            <person name="Lipzen A."/>
            <person name="Lukacs Z."/>
            <person name="Mihaltcheva S."/>
            <person name="Morgado L.N."/>
            <person name="Niskanen T."/>
            <person name="Noordeloos M.E."/>
            <person name="Ohm R.A."/>
            <person name="Ortiz-Santana B."/>
            <person name="Ovrebo C."/>
            <person name="Racz N."/>
            <person name="Riley R."/>
            <person name="Savchenko A."/>
            <person name="Shiryaev A."/>
            <person name="Soop K."/>
            <person name="Spirin V."/>
            <person name="Szebenyi C."/>
            <person name="Tomsovsky M."/>
            <person name="Tulloss R.E."/>
            <person name="Uehling J."/>
            <person name="Grigoriev I.V."/>
            <person name="Vagvolgyi C."/>
            <person name="Papp T."/>
            <person name="Martin F.M."/>
            <person name="Miettinen O."/>
            <person name="Hibbett D.S."/>
            <person name="Nagy L.G."/>
        </authorList>
    </citation>
    <scope>NUCLEOTIDE SEQUENCE [LARGE SCALE GENOMIC DNA]</scope>
    <source>
        <strain evidence="3 4">CBS 962.96</strain>
    </source>
</reference>
<dbReference type="Proteomes" id="UP000297245">
    <property type="component" value="Unassembled WGS sequence"/>
</dbReference>
<evidence type="ECO:0000313" key="4">
    <source>
        <dbReference type="Proteomes" id="UP000297245"/>
    </source>
</evidence>
<dbReference type="EMBL" id="ML180479">
    <property type="protein sequence ID" value="THU77322.1"/>
    <property type="molecule type" value="Genomic_DNA"/>
</dbReference>
<feature type="coiled-coil region" evidence="1">
    <location>
        <begin position="10"/>
        <end position="37"/>
    </location>
</feature>
<accession>A0A4S8KNW1</accession>
<gene>
    <name evidence="3" type="ORF">K435DRAFT_812567</name>
</gene>
<name>A0A4S8KNW1_DENBC</name>
<keyword evidence="1" id="KW-0175">Coiled coil</keyword>
<evidence type="ECO:0000313" key="3">
    <source>
        <dbReference type="EMBL" id="THU77322.1"/>
    </source>
</evidence>
<evidence type="ECO:0000256" key="2">
    <source>
        <dbReference type="SAM" id="MobiDB-lite"/>
    </source>
</evidence>
<protein>
    <submittedName>
        <fullName evidence="3">Uncharacterized protein</fullName>
    </submittedName>
</protein>
<feature type="region of interest" description="Disordered" evidence="2">
    <location>
        <begin position="173"/>
        <end position="192"/>
    </location>
</feature>
<organism evidence="3 4">
    <name type="scientific">Dendrothele bispora (strain CBS 962.96)</name>
    <dbReference type="NCBI Taxonomy" id="1314807"/>
    <lineage>
        <taxon>Eukaryota</taxon>
        <taxon>Fungi</taxon>
        <taxon>Dikarya</taxon>
        <taxon>Basidiomycota</taxon>
        <taxon>Agaricomycotina</taxon>
        <taxon>Agaricomycetes</taxon>
        <taxon>Agaricomycetidae</taxon>
        <taxon>Agaricales</taxon>
        <taxon>Agaricales incertae sedis</taxon>
        <taxon>Dendrothele</taxon>
    </lineage>
</organism>
<dbReference type="AlphaFoldDB" id="A0A4S8KNW1"/>
<keyword evidence="4" id="KW-1185">Reference proteome</keyword>
<sequence>MRRFIKAWGYEFARRERENWTDELEALMETFVEYEEAFRFTEVNGTLHSSKELSFMKEWEKRGRPEWMDMVIPINQVDLLLKQVHAWWDDILPERDSADDNWSPLDSVSGKNGIWRFLCALVWVLILVLGEEKISERKDEQRRQLSDWVLLAQEMESTLGKVIEYGIWPPKQAKRKSAGVDKLGSPKRAKTRATAITANNRAVAKRSVKGKGRAK</sequence>